<reference evidence="1" key="2">
    <citation type="journal article" date="2022" name="Microbiol. Resour. Announc.">
        <title>Metagenome Sequencing to Explore Phylogenomics of Terrestrial Cyanobacteria.</title>
        <authorList>
            <person name="Ward R.D."/>
            <person name="Stajich J.E."/>
            <person name="Johansen J.R."/>
            <person name="Huntemann M."/>
            <person name="Clum A."/>
            <person name="Foster B."/>
            <person name="Foster B."/>
            <person name="Roux S."/>
            <person name="Palaniappan K."/>
            <person name="Varghese N."/>
            <person name="Mukherjee S."/>
            <person name="Reddy T.B.K."/>
            <person name="Daum C."/>
            <person name="Copeland A."/>
            <person name="Chen I.A."/>
            <person name="Ivanova N.N."/>
            <person name="Kyrpides N.C."/>
            <person name="Shapiro N."/>
            <person name="Eloe-Fadrosh E.A."/>
            <person name="Pietrasiak N."/>
        </authorList>
    </citation>
    <scope>NUCLEOTIDE SEQUENCE</scope>
    <source>
        <strain evidence="1">UHER 2000/2452</strain>
    </source>
</reference>
<protein>
    <submittedName>
        <fullName evidence="1">HAD-IA family hydrolase</fullName>
    </submittedName>
</protein>
<dbReference type="Gene3D" id="1.10.150.240">
    <property type="entry name" value="Putative phosphatase, domain 2"/>
    <property type="match status" value="1"/>
</dbReference>
<dbReference type="GO" id="GO:0008967">
    <property type="term" value="F:phosphoglycolate phosphatase activity"/>
    <property type="evidence" value="ECO:0007669"/>
    <property type="project" value="TreeGrafter"/>
</dbReference>
<sequence length="246" mass="26475">MATIRCKGTQFNNVRAILFDKDGTLANSEAFLRNLAQRRSRLIDAQIPGVQEPLLMAFGIEGDRIDPAGLTAVGTRQENEVAAAAYVAETGRGWVESLSIVRSAFSEADKHSLCKAEQTPPTEGAAQLLETLMVKGLKIAVLSADSTHQVEAFTKAYQFAPHIQIQLGVDGYRSKSDPVLLQRILSFLEVTPEEVVVVGDAATDVEVARNLGAIGFIGFTGGWSTAVSLSQADVQIEKFAQIEVLT</sequence>
<dbReference type="InterPro" id="IPR050155">
    <property type="entry name" value="HAD-like_hydrolase_sf"/>
</dbReference>
<dbReference type="InterPro" id="IPR023214">
    <property type="entry name" value="HAD_sf"/>
</dbReference>
<dbReference type="GO" id="GO:0005829">
    <property type="term" value="C:cytosol"/>
    <property type="evidence" value="ECO:0007669"/>
    <property type="project" value="TreeGrafter"/>
</dbReference>
<organism evidence="1 2">
    <name type="scientific">Drouetiella hepatica Uher 2000/2452</name>
    <dbReference type="NCBI Taxonomy" id="904376"/>
    <lineage>
        <taxon>Bacteria</taxon>
        <taxon>Bacillati</taxon>
        <taxon>Cyanobacteriota</taxon>
        <taxon>Cyanophyceae</taxon>
        <taxon>Oculatellales</taxon>
        <taxon>Oculatellaceae</taxon>
        <taxon>Drouetiella</taxon>
    </lineage>
</organism>
<dbReference type="PANTHER" id="PTHR43434">
    <property type="entry name" value="PHOSPHOGLYCOLATE PHOSPHATASE"/>
    <property type="match status" value="1"/>
</dbReference>
<dbReference type="SFLD" id="SFLDS00003">
    <property type="entry name" value="Haloacid_Dehalogenase"/>
    <property type="match status" value="1"/>
</dbReference>
<reference evidence="1" key="1">
    <citation type="submission" date="2021-05" db="EMBL/GenBank/DDBJ databases">
        <authorList>
            <person name="Pietrasiak N."/>
            <person name="Ward R."/>
            <person name="Stajich J.E."/>
            <person name="Kurbessoian T."/>
        </authorList>
    </citation>
    <scope>NUCLEOTIDE SEQUENCE</scope>
    <source>
        <strain evidence="1">UHER 2000/2452</strain>
    </source>
</reference>
<proteinExistence type="predicted"/>
<evidence type="ECO:0000313" key="1">
    <source>
        <dbReference type="EMBL" id="MBW4658675.1"/>
    </source>
</evidence>
<dbReference type="Pfam" id="PF00702">
    <property type="entry name" value="Hydrolase"/>
    <property type="match status" value="1"/>
</dbReference>
<dbReference type="EMBL" id="JAHHHD010000006">
    <property type="protein sequence ID" value="MBW4658675.1"/>
    <property type="molecule type" value="Genomic_DNA"/>
</dbReference>
<dbReference type="InterPro" id="IPR006439">
    <property type="entry name" value="HAD-SF_hydro_IA"/>
</dbReference>
<dbReference type="Gene3D" id="3.40.50.1000">
    <property type="entry name" value="HAD superfamily/HAD-like"/>
    <property type="match status" value="1"/>
</dbReference>
<dbReference type="PANTHER" id="PTHR43434:SF1">
    <property type="entry name" value="PHOSPHOGLYCOLATE PHOSPHATASE"/>
    <property type="match status" value="1"/>
</dbReference>
<dbReference type="InterPro" id="IPR036412">
    <property type="entry name" value="HAD-like_sf"/>
</dbReference>
<comment type="caution">
    <text evidence="1">The sequence shown here is derived from an EMBL/GenBank/DDBJ whole genome shotgun (WGS) entry which is preliminary data.</text>
</comment>
<evidence type="ECO:0000313" key="2">
    <source>
        <dbReference type="Proteomes" id="UP000757435"/>
    </source>
</evidence>
<dbReference type="InterPro" id="IPR023198">
    <property type="entry name" value="PGP-like_dom2"/>
</dbReference>
<gene>
    <name evidence="1" type="ORF">KME15_08375</name>
</gene>
<dbReference type="GO" id="GO:0006281">
    <property type="term" value="P:DNA repair"/>
    <property type="evidence" value="ECO:0007669"/>
    <property type="project" value="TreeGrafter"/>
</dbReference>
<dbReference type="SUPFAM" id="SSF56784">
    <property type="entry name" value="HAD-like"/>
    <property type="match status" value="1"/>
</dbReference>
<dbReference type="Proteomes" id="UP000757435">
    <property type="component" value="Unassembled WGS sequence"/>
</dbReference>
<keyword evidence="1" id="KW-0378">Hydrolase</keyword>
<dbReference type="AlphaFoldDB" id="A0A951QA47"/>
<dbReference type="NCBIfam" id="TIGR01549">
    <property type="entry name" value="HAD-SF-IA-v1"/>
    <property type="match status" value="1"/>
</dbReference>
<name>A0A951QA47_9CYAN</name>
<accession>A0A951QA47</accession>
<dbReference type="SFLD" id="SFLDG01129">
    <property type="entry name" value="C1.5:_HAD__Beta-PGM__Phosphata"/>
    <property type="match status" value="1"/>
</dbReference>